<proteinExistence type="predicted"/>
<evidence type="ECO:0000259" key="3">
    <source>
        <dbReference type="PROSITE" id="PS50887"/>
    </source>
</evidence>
<evidence type="ECO:0000313" key="5">
    <source>
        <dbReference type="Proteomes" id="UP000694257"/>
    </source>
</evidence>
<feature type="region of interest" description="Disordered" evidence="1">
    <location>
        <begin position="363"/>
        <end position="410"/>
    </location>
</feature>
<dbReference type="PROSITE" id="PS50887">
    <property type="entry name" value="GGDEF"/>
    <property type="match status" value="1"/>
</dbReference>
<dbReference type="EMBL" id="CP078145">
    <property type="protein sequence ID" value="QXN88268.1"/>
    <property type="molecule type" value="Genomic_DNA"/>
</dbReference>
<evidence type="ECO:0000256" key="1">
    <source>
        <dbReference type="SAM" id="MobiDB-lite"/>
    </source>
</evidence>
<dbReference type="Pfam" id="PF00990">
    <property type="entry name" value="GGDEF"/>
    <property type="match status" value="1"/>
</dbReference>
<sequence>MADNRSMFRTWWRDPVDYRGLVETFGSHGALGRFKFMLGAGGLVMLVIAVLASIAQGDVAGPVGEIQGIVEAVVAGAWTVRWWFLPWPRETESLVWIVLFDIDTTANNLLVHDRVVGVLGVFLLMAMGGYVTVFHGPRVLALHVGWTFLTSVMLAWLMYSGALADPGQTNAGHRPEDLALGLAVILVMLVVVGVILPFVQFCHWLLRMDALSDPLTVLLNRRGLDSYLASHIGHCQGRAVYVATLDLDRFKAVNDSFGHAFGDEVLIRTAQRIRAAVEPHTLVARTGGEEFVVVGRLREDAATVGERLREAIETMSELPVRITASVGVAVLDTSRRDTPYNETTYRRLLRGSDSAMYRAKRRGGNAVAIAGQDEPPPNRLKRAPASAPEIHTAPPRDDSGLRSGSIAPPA</sequence>
<feature type="transmembrane region" description="Helical" evidence="2">
    <location>
        <begin position="115"/>
        <end position="133"/>
    </location>
</feature>
<dbReference type="PANTHER" id="PTHR45138:SF9">
    <property type="entry name" value="DIGUANYLATE CYCLASE DGCM-RELATED"/>
    <property type="match status" value="1"/>
</dbReference>
<accession>A0ABX8RF80</accession>
<dbReference type="PANTHER" id="PTHR45138">
    <property type="entry name" value="REGULATORY COMPONENTS OF SENSORY TRANSDUCTION SYSTEM"/>
    <property type="match status" value="1"/>
</dbReference>
<feature type="transmembrane region" description="Helical" evidence="2">
    <location>
        <begin position="140"/>
        <end position="159"/>
    </location>
</feature>
<dbReference type="CDD" id="cd01949">
    <property type="entry name" value="GGDEF"/>
    <property type="match status" value="1"/>
</dbReference>
<dbReference type="SMART" id="SM00267">
    <property type="entry name" value="GGDEF"/>
    <property type="match status" value="1"/>
</dbReference>
<name>A0ABX8RF80_NOCIO</name>
<evidence type="ECO:0000256" key="2">
    <source>
        <dbReference type="SAM" id="Phobius"/>
    </source>
</evidence>
<protein>
    <submittedName>
        <fullName evidence="4">GGDEF domain-containing protein</fullName>
    </submittedName>
</protein>
<dbReference type="Proteomes" id="UP000694257">
    <property type="component" value="Chromosome"/>
</dbReference>
<dbReference type="InterPro" id="IPR000160">
    <property type="entry name" value="GGDEF_dom"/>
</dbReference>
<organism evidence="4 5">
    <name type="scientific">Nocardia iowensis</name>
    <dbReference type="NCBI Taxonomy" id="204891"/>
    <lineage>
        <taxon>Bacteria</taxon>
        <taxon>Bacillati</taxon>
        <taxon>Actinomycetota</taxon>
        <taxon>Actinomycetes</taxon>
        <taxon>Mycobacteriales</taxon>
        <taxon>Nocardiaceae</taxon>
        <taxon>Nocardia</taxon>
    </lineage>
</organism>
<keyword evidence="5" id="KW-1185">Reference proteome</keyword>
<keyword evidence="2" id="KW-1133">Transmembrane helix</keyword>
<dbReference type="InterPro" id="IPR050469">
    <property type="entry name" value="Diguanylate_Cyclase"/>
</dbReference>
<gene>
    <name evidence="4" type="ORF">KV110_21940</name>
</gene>
<feature type="domain" description="GGDEF" evidence="3">
    <location>
        <begin position="238"/>
        <end position="372"/>
    </location>
</feature>
<evidence type="ECO:0000313" key="4">
    <source>
        <dbReference type="EMBL" id="QXN88268.1"/>
    </source>
</evidence>
<keyword evidence="2" id="KW-0472">Membrane</keyword>
<reference evidence="4 5" key="1">
    <citation type="submission" date="2021-07" db="EMBL/GenBank/DDBJ databases">
        <title>Whole Genome Sequence of Nocardia Iowensis.</title>
        <authorList>
            <person name="Lamm A."/>
            <person name="Collins-Fairclough A.M."/>
            <person name="Bunk B."/>
            <person name="Sproer C."/>
        </authorList>
    </citation>
    <scope>NUCLEOTIDE SEQUENCE [LARGE SCALE GENOMIC DNA]</scope>
    <source>
        <strain evidence="4 5">NRRL 5646</strain>
    </source>
</reference>
<dbReference type="NCBIfam" id="TIGR00254">
    <property type="entry name" value="GGDEF"/>
    <property type="match status" value="1"/>
</dbReference>
<feature type="transmembrane region" description="Helical" evidence="2">
    <location>
        <begin position="179"/>
        <end position="199"/>
    </location>
</feature>
<keyword evidence="2" id="KW-0812">Transmembrane</keyword>
<feature type="transmembrane region" description="Helical" evidence="2">
    <location>
        <begin position="36"/>
        <end position="55"/>
    </location>
</feature>